<organism evidence="1 2">
    <name type="scientific">Penstemon davidsonii</name>
    <dbReference type="NCBI Taxonomy" id="160366"/>
    <lineage>
        <taxon>Eukaryota</taxon>
        <taxon>Viridiplantae</taxon>
        <taxon>Streptophyta</taxon>
        <taxon>Embryophyta</taxon>
        <taxon>Tracheophyta</taxon>
        <taxon>Spermatophyta</taxon>
        <taxon>Magnoliopsida</taxon>
        <taxon>eudicotyledons</taxon>
        <taxon>Gunneridae</taxon>
        <taxon>Pentapetalae</taxon>
        <taxon>asterids</taxon>
        <taxon>lamiids</taxon>
        <taxon>Lamiales</taxon>
        <taxon>Plantaginaceae</taxon>
        <taxon>Cheloneae</taxon>
        <taxon>Penstemon</taxon>
    </lineage>
</organism>
<evidence type="ECO:0000313" key="2">
    <source>
        <dbReference type="Proteomes" id="UP001291926"/>
    </source>
</evidence>
<dbReference type="Proteomes" id="UP001291926">
    <property type="component" value="Unassembled WGS sequence"/>
</dbReference>
<dbReference type="PANTHER" id="PTHR12377:SF3">
    <property type="entry name" value="PROTEIN AE7-LIKE 1"/>
    <property type="match status" value="1"/>
</dbReference>
<keyword evidence="2" id="KW-1185">Reference proteome</keyword>
<sequence length="71" mass="7910">MHRSNFTGGAQVYFTLSFVGEEQVDIKVAPGSHANEESVNKQLNDKERVAAALENPNLRQLVEECLYSSEL</sequence>
<dbReference type="EMBL" id="JAYDYQ010001087">
    <property type="protein sequence ID" value="KAK4490603.1"/>
    <property type="molecule type" value="Genomic_DNA"/>
</dbReference>
<accession>A0ABR0DP64</accession>
<protein>
    <submittedName>
        <fullName evidence="1">Uncharacterized protein</fullName>
    </submittedName>
</protein>
<comment type="caution">
    <text evidence="1">The sequence shown here is derived from an EMBL/GenBank/DDBJ whole genome shotgun (WGS) entry which is preliminary data.</text>
</comment>
<proteinExistence type="predicted"/>
<dbReference type="PANTHER" id="PTHR12377">
    <property type="entry name" value="CYTOSOLIC IRON-SULFUR ASSEMBLY COMPONENT 2B-RELATED"/>
    <property type="match status" value="1"/>
</dbReference>
<reference evidence="1 2" key="1">
    <citation type="journal article" date="2023" name="bioRxiv">
        <title>Genome report: Whole genome sequence and annotation of Penstemon davidsonii.</title>
        <authorList>
            <person name="Ostevik K.L."/>
            <person name="Alabady M."/>
            <person name="Zhang M."/>
            <person name="Rausher M.D."/>
        </authorList>
    </citation>
    <scope>NUCLEOTIDE SEQUENCE [LARGE SCALE GENOMIC DNA]</scope>
    <source>
        <strain evidence="1">DNT005</strain>
        <tissue evidence="1">Whole leaf</tissue>
    </source>
</reference>
<gene>
    <name evidence="1" type="ORF">RD792_001290</name>
</gene>
<dbReference type="Gene3D" id="6.10.250.1280">
    <property type="match status" value="1"/>
</dbReference>
<evidence type="ECO:0000313" key="1">
    <source>
        <dbReference type="EMBL" id="KAK4490603.1"/>
    </source>
</evidence>
<dbReference type="InterPro" id="IPR039796">
    <property type="entry name" value="MIP18"/>
</dbReference>
<name>A0ABR0DP64_9LAMI</name>